<proteinExistence type="predicted"/>
<gene>
    <name evidence="1" type="ORF">PXEA_LOCUS8760</name>
</gene>
<comment type="caution">
    <text evidence="1">The sequence shown here is derived from an EMBL/GenBank/DDBJ whole genome shotgun (WGS) entry which is preliminary data.</text>
</comment>
<evidence type="ECO:0000313" key="1">
    <source>
        <dbReference type="EMBL" id="VEL15320.1"/>
    </source>
</evidence>
<name>A0A3S5FCX5_9PLAT</name>
<sequence>MSSCSIPLPDLPAGFPSNDCNCTHRVDESLLRRGRPLGPAAQGTVRHSLTSYLTPLGPLGSSLHFTPSLPPDLWPGPHAPAADGLVYAPVVGDSASNLLASFASGRAAVGPIPSRCPPPLLPALTSSPDSSLPSCLSLPPLEFSARLVPPLPGLHKDRSVSSSLLPFHRLSVGASNTRFWPPTGPPHLGFASLTGLSDASRFYTAPLLPISIGPHSGSVPGEELSRCQLDASVAMPDAAATAMMARIPEEVSCNFSLPDAAPMASGCYGPREQGSSEADDRPSLYSSVSVAGLEASGTRPVDAALDNTVQRDGARIRPLDSHDSTREWLNWKEGHFGSVTGLESIKGRGQGDQIKLTLGEAESRNYGELRFFMRRKVGFRGISCFMIVEFTSISSESVPSEDDDGFLSTSRRLALLEHSC</sequence>
<dbReference type="Proteomes" id="UP000784294">
    <property type="component" value="Unassembled WGS sequence"/>
</dbReference>
<accession>A0A3S5FCX5</accession>
<dbReference type="AlphaFoldDB" id="A0A3S5FCX5"/>
<evidence type="ECO:0000313" key="2">
    <source>
        <dbReference type="Proteomes" id="UP000784294"/>
    </source>
</evidence>
<keyword evidence="2" id="KW-1185">Reference proteome</keyword>
<protein>
    <submittedName>
        <fullName evidence="1">Uncharacterized protein</fullName>
    </submittedName>
</protein>
<organism evidence="1 2">
    <name type="scientific">Protopolystoma xenopodis</name>
    <dbReference type="NCBI Taxonomy" id="117903"/>
    <lineage>
        <taxon>Eukaryota</taxon>
        <taxon>Metazoa</taxon>
        <taxon>Spiralia</taxon>
        <taxon>Lophotrochozoa</taxon>
        <taxon>Platyhelminthes</taxon>
        <taxon>Monogenea</taxon>
        <taxon>Polyopisthocotylea</taxon>
        <taxon>Polystomatidea</taxon>
        <taxon>Polystomatidae</taxon>
        <taxon>Protopolystoma</taxon>
    </lineage>
</organism>
<reference evidence="1" key="1">
    <citation type="submission" date="2018-11" db="EMBL/GenBank/DDBJ databases">
        <authorList>
            <consortium name="Pathogen Informatics"/>
        </authorList>
    </citation>
    <scope>NUCLEOTIDE SEQUENCE</scope>
</reference>
<dbReference type="EMBL" id="CAAALY010024202">
    <property type="protein sequence ID" value="VEL15320.1"/>
    <property type="molecule type" value="Genomic_DNA"/>
</dbReference>